<dbReference type="InterPro" id="IPR008574">
    <property type="entry name" value="Nematodes_ZYG-11_interact"/>
</dbReference>
<accession>A0A0B1TIT7</accession>
<keyword evidence="3" id="KW-1185">Reference proteome</keyword>
<gene>
    <name evidence="2" type="ORF">OESDEN_04332</name>
</gene>
<dbReference type="AlphaFoldDB" id="A0A0B1TIT7"/>
<name>A0A0B1TIT7_OESDE</name>
<evidence type="ECO:0000313" key="3">
    <source>
        <dbReference type="Proteomes" id="UP000053660"/>
    </source>
</evidence>
<dbReference type="OrthoDB" id="5863341at2759"/>
<proteinExistence type="predicted"/>
<dbReference type="PANTHER" id="PTHR31176">
    <property type="entry name" value="MFS DOMAIN-CONTAINING PROTEIN-RELATED"/>
    <property type="match status" value="1"/>
</dbReference>
<organism evidence="2 3">
    <name type="scientific">Oesophagostomum dentatum</name>
    <name type="common">Nodular worm</name>
    <dbReference type="NCBI Taxonomy" id="61180"/>
    <lineage>
        <taxon>Eukaryota</taxon>
        <taxon>Metazoa</taxon>
        <taxon>Ecdysozoa</taxon>
        <taxon>Nematoda</taxon>
        <taxon>Chromadorea</taxon>
        <taxon>Rhabditida</taxon>
        <taxon>Rhabditina</taxon>
        <taxon>Rhabditomorpha</taxon>
        <taxon>Strongyloidea</taxon>
        <taxon>Strongylidae</taxon>
        <taxon>Oesophagostomum</taxon>
    </lineage>
</organism>
<dbReference type="EMBL" id="KN549872">
    <property type="protein sequence ID" value="KHJ95722.1"/>
    <property type="molecule type" value="Genomic_DNA"/>
</dbReference>
<evidence type="ECO:0000256" key="1">
    <source>
        <dbReference type="SAM" id="Phobius"/>
    </source>
</evidence>
<dbReference type="Pfam" id="PF05884">
    <property type="entry name" value="ZYG-11_interact"/>
    <property type="match status" value="1"/>
</dbReference>
<dbReference type="PANTHER" id="PTHR31176:SF1">
    <property type="entry name" value="MFS DOMAIN-CONTAINING PROTEIN-RELATED"/>
    <property type="match status" value="1"/>
</dbReference>
<keyword evidence="1" id="KW-0472">Membrane</keyword>
<keyword evidence="1" id="KW-1133">Transmembrane helix</keyword>
<dbReference type="Proteomes" id="UP000053660">
    <property type="component" value="Unassembled WGS sequence"/>
</dbReference>
<protein>
    <submittedName>
        <fullName evidence="2">Uncharacterized protein</fullName>
    </submittedName>
</protein>
<sequence length="148" mass="15886">MQDLQPKHKDIVKAVKATGKVIGPQRVVVEVFAWSANKERHYESDNQIRTMMLVTSLIQGIFAGYTISSISVSSQPLACLTPAIVSVAYTVSVRQARGNRFQTVGSSIGAAFLANLILGLMFVGMSLSYQVLTLGYVGVAGCHAARLP</sequence>
<keyword evidence="1" id="KW-0812">Transmembrane</keyword>
<reference evidence="2 3" key="1">
    <citation type="submission" date="2014-03" db="EMBL/GenBank/DDBJ databases">
        <title>Draft genome of the hookworm Oesophagostomum dentatum.</title>
        <authorList>
            <person name="Mitreva M."/>
        </authorList>
    </citation>
    <scope>NUCLEOTIDE SEQUENCE [LARGE SCALE GENOMIC DNA]</scope>
    <source>
        <strain evidence="2 3">OD-Hann</strain>
    </source>
</reference>
<feature type="transmembrane region" description="Helical" evidence="1">
    <location>
        <begin position="103"/>
        <end position="123"/>
    </location>
</feature>
<evidence type="ECO:0000313" key="2">
    <source>
        <dbReference type="EMBL" id="KHJ95722.1"/>
    </source>
</evidence>